<dbReference type="InterPro" id="IPR041679">
    <property type="entry name" value="DNA2/NAM7-like_C"/>
</dbReference>
<keyword evidence="6" id="KW-0347">Helicase</keyword>
<feature type="compositionally biased region" description="Basic residues" evidence="10">
    <location>
        <begin position="1"/>
        <end position="11"/>
    </location>
</feature>
<dbReference type="GO" id="GO:0008270">
    <property type="term" value="F:zinc ion binding"/>
    <property type="evidence" value="ECO:0007669"/>
    <property type="project" value="UniProtKB-KW"/>
</dbReference>
<dbReference type="FunFam" id="3.40.50.300:FF:001660">
    <property type="entry name" value="NF-X1 finger and helicase protein, putative"/>
    <property type="match status" value="1"/>
</dbReference>
<evidence type="ECO:0000256" key="8">
    <source>
        <dbReference type="ARBA" id="ARBA00022859"/>
    </source>
</evidence>
<dbReference type="InterPro" id="IPR046439">
    <property type="entry name" value="ZF_RZ_dom"/>
</dbReference>
<dbReference type="Proteomes" id="UP001147752">
    <property type="component" value="Unassembled WGS sequence"/>
</dbReference>
<evidence type="ECO:0000256" key="5">
    <source>
        <dbReference type="ARBA" id="ARBA00022771"/>
    </source>
</evidence>
<keyword evidence="6" id="KW-0067">ATP-binding</keyword>
<dbReference type="Pfam" id="PF13087">
    <property type="entry name" value="AAA_12"/>
    <property type="match status" value="1"/>
</dbReference>
<keyword evidence="14" id="KW-1185">Reference proteome</keyword>
<feature type="domain" description="RZ-type" evidence="12">
    <location>
        <begin position="1866"/>
        <end position="1940"/>
    </location>
</feature>
<dbReference type="CDD" id="cd18808">
    <property type="entry name" value="SF1_C_Upf1"/>
    <property type="match status" value="1"/>
</dbReference>
<protein>
    <recommendedName>
        <fullName evidence="15">C3H1-type domain-containing protein</fullName>
    </recommendedName>
</protein>
<feature type="domain" description="C3H1-type" evidence="11">
    <location>
        <begin position="28"/>
        <end position="55"/>
    </location>
</feature>
<keyword evidence="2" id="KW-0963">Cytoplasm</keyword>
<accession>A0A9W9UZB9</accession>
<evidence type="ECO:0008006" key="15">
    <source>
        <dbReference type="Google" id="ProtNLM"/>
    </source>
</evidence>
<feature type="compositionally biased region" description="Low complexity" evidence="10">
    <location>
        <begin position="16"/>
        <end position="27"/>
    </location>
</feature>
<dbReference type="PROSITE" id="PS50103">
    <property type="entry name" value="ZF_C3H1"/>
    <property type="match status" value="1"/>
</dbReference>
<dbReference type="InterPro" id="IPR041677">
    <property type="entry name" value="DNA2/NAM7_AAA_11"/>
</dbReference>
<evidence type="ECO:0000259" key="11">
    <source>
        <dbReference type="PROSITE" id="PS50103"/>
    </source>
</evidence>
<evidence type="ECO:0000256" key="9">
    <source>
        <dbReference type="PROSITE-ProRule" id="PRU00723"/>
    </source>
</evidence>
<sequence>MVGRGNRRFRGQGHTSNRGGSNNFGRRNQSDKICGEFQRGNCTYGPACKFSHDLTRAGGSNHNPIADDSSLRKRYFDWRKILRRNFSSARSYRGHEETLRLWKGAIEILNSENTGDQQLVVRDLVDDDLDGYGFILATIDTTGQDLSRGIPGYVEPFLKVITHSSLLDCLSVDSFVGTMYATFGGPNGDRAIGFLESVCRCMINSCEQKDNSRTLVTPEMGPAGKISLFLPSLLDSLYDLVHEMTEVCTKANLEAFDNRIETMRNVITSAHRSLVPVKLHEENGHRTGAGVAQLTFPMDMEIPGGRHDNDLTEISKIRILPTQGEIVSDSSEYLPSTNFSQPHFITDPMLRYIDSTFRLLRHDIFGTAKDVLRDLLQQDGPTPYLSNKDSRAHIYMASHVQHISVNGRNELEATVSFSAPSQLRKKSIVEQCRWWKDSNRLEEGSLVCFLTSEGTKKRLLFLEVTTKCSSQEQTNKEKSTLVSDRYPPSVTVKLAACLQQELNLLGQIYSEKIPGTLVDFHGLIPATFAPILRNLQHIQREGELAFQKWILPGRNGDKGRTNIPPPAYARKLGFVFPFLSIVKDRAQDIKLDPNFPESLDLKELETLTGLDLGQCQGLVAALTREYAMIQGPPGTGKSHVGVKLVQVLLSTKVRATLGPIIVMCYTNHALDQFLKHLLAVGMQKIIRIGGRSQATELEGKNLRVVSSNIGKTRVESQTLGQTYSELEECMKVAGYSMKPLHQSRKGPTWKGMQHFLRDNWPMIHRQLDLMDAEGFQVVTGDPLLNWLGVKSMNFSKAEDVDEGDNERLESLTRTAERNIYHLSKSERRTLAKSWFKEWCENESASLFEAVNSAERLREKINAVHDELNRRALVQADVVGITTTSLARNIETLRHIGAKVIMCEEAAEVMEAHVISSLMPGVEHFIQIGDHRQLRPQIQNYSLSLESSSGKAWQLDRSQFERRAVGEPGLSPAPVAQLNVQRRMRPEISQLIRRVYPRLQDHESVINLPNVVGMRENVFWLDHRRDEDTREEDVRVKSHSNQWEVDMATALVRHLVRQGEYSSTDIALLTPYTGQLRKLRASLSKDFEICLSERDLETLAAEGLGVDTDEPLQAGSHKLIERKTLLQTLRLATVDNFQGEEAKVIIVSLVRSNLKRKVGFLRTENRINVLLSRAQHGMYLIGNSETYLNVPMWADVHAQLARTNAVGTELALCCPRHPEVPILCSEPQEFERKSPEGGCNLPCTRRLEQCGHQCQAKCHSSFMHHGFACCKPCPRIRQTCDHACPKLCGTECGLCMVQIPDVILPCGHLKQTLMCHQMRNLASIKCDVKVDKTVTKCGHVLRIACFIDVTSDIFSCTEPCTEILGCGHNCGGVCGRCLKKGENGVVSFEHSRCTKRCDRPHGVCNHRCLKVCHDGESCGNCEAKCEVRCSHSACACTCGKACAPCIERCTWVCPHEGSCSMPCAAPCDRLPCDERCTKILDCGHRCPSLCGEDCPSGLCQECGDKPDARVDFLEWKSYSEIDLDESPIVVLGCGHFFTSESVDGLVGLDEVYTRDGSGKFNGLQDCSTSLASTIPSCPDCKQPIRQFVTKRYNRVINRAVMDETSKRFLTKGRLDLERLDSRLNTITDELVAKAKTVQPISLTKAQINTRYGAFVDLAKEAAALSKLMDAEHQPAKRLMDAIALRQKPSDGKDISISSQLEGLRISTPRPDNQITLGARLISIKAREFVLHDKFRLLNPNAIIEETILVVQLNQLTILFLEDCRDLIIQAKGGSLFRIVITATLAFAKISELFGWYHRTHLVPTNGKLTQKGRNSTGLESRDDRRNMAREFLADALHLCGQLGNCEELRERVQEMIRLFESTRYEEVTPEELASIKVAMVDGRGGMATNSGHWYNCINGHPFAIGECGMPMQLAKCPECGASIGGRNHQAVEGVSRAENME</sequence>
<dbReference type="Pfam" id="PF13086">
    <property type="entry name" value="AAA_11"/>
    <property type="match status" value="1"/>
</dbReference>
<keyword evidence="5 9" id="KW-0863">Zinc-finger</keyword>
<dbReference type="InterPro" id="IPR000571">
    <property type="entry name" value="Znf_CCCH"/>
</dbReference>
<dbReference type="GO" id="GO:0031048">
    <property type="term" value="P:regulatory ncRNA-mediated heterochromatin formation"/>
    <property type="evidence" value="ECO:0007669"/>
    <property type="project" value="TreeGrafter"/>
</dbReference>
<keyword evidence="4" id="KW-0677">Repeat</keyword>
<evidence type="ECO:0000313" key="14">
    <source>
        <dbReference type="Proteomes" id="UP001147752"/>
    </source>
</evidence>
<evidence type="ECO:0000259" key="12">
    <source>
        <dbReference type="PROSITE" id="PS51981"/>
    </source>
</evidence>
<dbReference type="OrthoDB" id="2423195at2759"/>
<organism evidence="13 14">
    <name type="scientific">Penicillium concentricum</name>
    <dbReference type="NCBI Taxonomy" id="293559"/>
    <lineage>
        <taxon>Eukaryota</taxon>
        <taxon>Fungi</taxon>
        <taxon>Dikarya</taxon>
        <taxon>Ascomycota</taxon>
        <taxon>Pezizomycotina</taxon>
        <taxon>Eurotiomycetes</taxon>
        <taxon>Eurotiomycetidae</taxon>
        <taxon>Eurotiales</taxon>
        <taxon>Aspergillaceae</taxon>
        <taxon>Penicillium</taxon>
    </lineage>
</organism>
<dbReference type="SMART" id="SM00438">
    <property type="entry name" value="ZnF_NFX"/>
    <property type="match status" value="4"/>
</dbReference>
<dbReference type="Pfam" id="PF20173">
    <property type="entry name" value="ZnF_RZ-type"/>
    <property type="match status" value="1"/>
</dbReference>
<evidence type="ECO:0000256" key="6">
    <source>
        <dbReference type="ARBA" id="ARBA00022806"/>
    </source>
</evidence>
<evidence type="ECO:0000256" key="3">
    <source>
        <dbReference type="ARBA" id="ARBA00022723"/>
    </source>
</evidence>
<evidence type="ECO:0000256" key="7">
    <source>
        <dbReference type="ARBA" id="ARBA00022833"/>
    </source>
</evidence>
<comment type="caution">
    <text evidence="13">The sequence shown here is derived from an EMBL/GenBank/DDBJ whole genome shotgun (WGS) entry which is preliminary data.</text>
</comment>
<dbReference type="GO" id="GO:0002376">
    <property type="term" value="P:immune system process"/>
    <property type="evidence" value="ECO:0007669"/>
    <property type="project" value="UniProtKB-KW"/>
</dbReference>
<keyword evidence="3 9" id="KW-0479">Metal-binding</keyword>
<evidence type="ECO:0000256" key="2">
    <source>
        <dbReference type="ARBA" id="ARBA00022490"/>
    </source>
</evidence>
<dbReference type="InterPro" id="IPR047187">
    <property type="entry name" value="SF1_C_Upf1"/>
</dbReference>
<dbReference type="PANTHER" id="PTHR10887">
    <property type="entry name" value="DNA2/NAM7 HELICASE FAMILY"/>
    <property type="match status" value="1"/>
</dbReference>
<feature type="region of interest" description="Disordered" evidence="10">
    <location>
        <begin position="1"/>
        <end position="29"/>
    </location>
</feature>
<dbReference type="CDD" id="cd06008">
    <property type="entry name" value="NF-X1-zinc-finger"/>
    <property type="match status" value="1"/>
</dbReference>
<name>A0A9W9UZB9_9EURO</name>
<dbReference type="PANTHER" id="PTHR10887:SF445">
    <property type="entry name" value="NFX1-TYPE ZINC FINGER-CONTAINING PROTEIN 1"/>
    <property type="match status" value="1"/>
</dbReference>
<dbReference type="GO" id="GO:0005737">
    <property type="term" value="C:cytoplasm"/>
    <property type="evidence" value="ECO:0007669"/>
    <property type="project" value="UniProtKB-SubCell"/>
</dbReference>
<keyword evidence="6" id="KW-0378">Hydrolase</keyword>
<dbReference type="Gene3D" id="3.40.50.300">
    <property type="entry name" value="P-loop containing nucleotide triphosphate hydrolases"/>
    <property type="match status" value="2"/>
</dbReference>
<proteinExistence type="predicted"/>
<keyword evidence="7 9" id="KW-0862">Zinc</keyword>
<evidence type="ECO:0000256" key="10">
    <source>
        <dbReference type="SAM" id="MobiDB-lite"/>
    </source>
</evidence>
<reference evidence="13" key="2">
    <citation type="journal article" date="2023" name="IMA Fungus">
        <title>Comparative genomic study of the Penicillium genus elucidates a diverse pangenome and 15 lateral gene transfer events.</title>
        <authorList>
            <person name="Petersen C."/>
            <person name="Sorensen T."/>
            <person name="Nielsen M.R."/>
            <person name="Sondergaard T.E."/>
            <person name="Sorensen J.L."/>
            <person name="Fitzpatrick D.A."/>
            <person name="Frisvad J.C."/>
            <person name="Nielsen K.L."/>
        </authorList>
    </citation>
    <scope>NUCLEOTIDE SEQUENCE</scope>
    <source>
        <strain evidence="13">IBT 3081</strain>
    </source>
</reference>
<keyword evidence="6" id="KW-0547">Nucleotide-binding</keyword>
<evidence type="ECO:0000313" key="13">
    <source>
        <dbReference type="EMBL" id="KAJ5360401.1"/>
    </source>
</evidence>
<dbReference type="EMBL" id="JAPZBT010000004">
    <property type="protein sequence ID" value="KAJ5360401.1"/>
    <property type="molecule type" value="Genomic_DNA"/>
</dbReference>
<dbReference type="SMART" id="SM00356">
    <property type="entry name" value="ZnF_C3H1"/>
    <property type="match status" value="1"/>
</dbReference>
<dbReference type="InterPro" id="IPR000967">
    <property type="entry name" value="Znf_NFX1"/>
</dbReference>
<keyword evidence="8" id="KW-0391">Immunity</keyword>
<dbReference type="RefSeq" id="XP_056575887.1">
    <property type="nucleotide sequence ID" value="XM_056727315.1"/>
</dbReference>
<reference evidence="13" key="1">
    <citation type="submission" date="2022-12" db="EMBL/GenBank/DDBJ databases">
        <authorList>
            <person name="Petersen C."/>
        </authorList>
    </citation>
    <scope>NUCLEOTIDE SEQUENCE</scope>
    <source>
        <strain evidence="13">IBT 3081</strain>
    </source>
</reference>
<evidence type="ECO:0000256" key="1">
    <source>
        <dbReference type="ARBA" id="ARBA00004496"/>
    </source>
</evidence>
<comment type="subcellular location">
    <subcellularLocation>
        <location evidence="1">Cytoplasm</location>
    </subcellularLocation>
</comment>
<dbReference type="GO" id="GO:0031380">
    <property type="term" value="C:nuclear RNA-directed RNA polymerase complex"/>
    <property type="evidence" value="ECO:0007669"/>
    <property type="project" value="TreeGrafter"/>
</dbReference>
<gene>
    <name evidence="13" type="ORF">N7517_009592</name>
</gene>
<feature type="zinc finger region" description="C3H1-type" evidence="9">
    <location>
        <begin position="28"/>
        <end position="55"/>
    </location>
</feature>
<dbReference type="GeneID" id="81466498"/>
<dbReference type="GO" id="GO:0004386">
    <property type="term" value="F:helicase activity"/>
    <property type="evidence" value="ECO:0007669"/>
    <property type="project" value="InterPro"/>
</dbReference>
<evidence type="ECO:0000256" key="4">
    <source>
        <dbReference type="ARBA" id="ARBA00022737"/>
    </source>
</evidence>
<dbReference type="InterPro" id="IPR045055">
    <property type="entry name" value="DNA2/NAM7-like"/>
</dbReference>
<dbReference type="SUPFAM" id="SSF52540">
    <property type="entry name" value="P-loop containing nucleoside triphosphate hydrolases"/>
    <property type="match status" value="1"/>
</dbReference>
<dbReference type="PROSITE" id="PS51981">
    <property type="entry name" value="ZF_RZ"/>
    <property type="match status" value="1"/>
</dbReference>
<dbReference type="InterPro" id="IPR027417">
    <property type="entry name" value="P-loop_NTPase"/>
</dbReference>